<keyword evidence="6" id="KW-0809">Transit peptide</keyword>
<dbReference type="FunFam" id="3.30.470.20:FF:000028">
    <property type="entry name" value="Methylcrotonoyl-CoA carboxylase subunit alpha, mitochondrial"/>
    <property type="match status" value="1"/>
</dbReference>
<dbReference type="GO" id="GO:0004485">
    <property type="term" value="F:methylcrotonoyl-CoA carboxylase activity"/>
    <property type="evidence" value="ECO:0007669"/>
    <property type="project" value="TreeGrafter"/>
</dbReference>
<dbReference type="STRING" id="1344416.A0A139AM05"/>
<accession>A0A139AM05</accession>
<evidence type="ECO:0000256" key="4">
    <source>
        <dbReference type="ARBA" id="ARBA00022741"/>
    </source>
</evidence>
<dbReference type="GO" id="GO:0005524">
    <property type="term" value="F:ATP binding"/>
    <property type="evidence" value="ECO:0007669"/>
    <property type="project" value="UniProtKB-UniRule"/>
</dbReference>
<feature type="domain" description="Biotin carboxylation" evidence="12">
    <location>
        <begin position="154"/>
        <end position="609"/>
    </location>
</feature>
<dbReference type="FunFam" id="2.40.50.100:FF:000003">
    <property type="entry name" value="Acetyl-CoA carboxylase biotin carboxyl carrier protein"/>
    <property type="match status" value="1"/>
</dbReference>
<evidence type="ECO:0000256" key="3">
    <source>
        <dbReference type="ARBA" id="ARBA00022598"/>
    </source>
</evidence>
<dbReference type="NCBIfam" id="NF006367">
    <property type="entry name" value="PRK08591.1"/>
    <property type="match status" value="1"/>
</dbReference>
<dbReference type="SMART" id="SM00878">
    <property type="entry name" value="Biotin_carb_C"/>
    <property type="match status" value="1"/>
</dbReference>
<dbReference type="Pfam" id="PF02785">
    <property type="entry name" value="Biotin_carb_C"/>
    <property type="match status" value="1"/>
</dbReference>
<reference evidence="13 14" key="1">
    <citation type="journal article" date="2015" name="Genome Biol. Evol.">
        <title>Phylogenomic analyses indicate that early fungi evolved digesting cell walls of algal ancestors of land plants.</title>
        <authorList>
            <person name="Chang Y."/>
            <person name="Wang S."/>
            <person name="Sekimoto S."/>
            <person name="Aerts A.L."/>
            <person name="Choi C."/>
            <person name="Clum A."/>
            <person name="LaButti K.M."/>
            <person name="Lindquist E.A."/>
            <person name="Yee Ngan C."/>
            <person name="Ohm R.A."/>
            <person name="Salamov A.A."/>
            <person name="Grigoriev I.V."/>
            <person name="Spatafora J.W."/>
            <person name="Berbee M.L."/>
        </authorList>
    </citation>
    <scope>NUCLEOTIDE SEQUENCE [LARGE SCALE GENOMIC DNA]</scope>
    <source>
        <strain evidence="13 14">JEL478</strain>
    </source>
</reference>
<keyword evidence="8" id="KW-0092">Biotin</keyword>
<dbReference type="AlphaFoldDB" id="A0A139AM05"/>
<evidence type="ECO:0000256" key="2">
    <source>
        <dbReference type="ARBA" id="ARBA00004305"/>
    </source>
</evidence>
<dbReference type="PROSITE" id="PS50979">
    <property type="entry name" value="BC"/>
    <property type="match status" value="1"/>
</dbReference>
<dbReference type="CDD" id="cd06850">
    <property type="entry name" value="biotinyl_domain"/>
    <property type="match status" value="1"/>
</dbReference>
<evidence type="ECO:0000259" key="12">
    <source>
        <dbReference type="PROSITE" id="PS50979"/>
    </source>
</evidence>
<dbReference type="InterPro" id="IPR005482">
    <property type="entry name" value="Biotin_COase_C"/>
</dbReference>
<dbReference type="InterPro" id="IPR011054">
    <property type="entry name" value="Rudment_hybrid_motif"/>
</dbReference>
<dbReference type="InterPro" id="IPR000089">
    <property type="entry name" value="Biotin_lipoyl"/>
</dbReference>
<evidence type="ECO:0000256" key="1">
    <source>
        <dbReference type="ARBA" id="ARBA00001953"/>
    </source>
</evidence>
<keyword evidence="4 9" id="KW-0547">Nucleotide-binding</keyword>
<dbReference type="InterPro" id="IPR011053">
    <property type="entry name" value="Single_hybrid_motif"/>
</dbReference>
<dbReference type="SUPFAM" id="SSF51230">
    <property type="entry name" value="Single hybrid motif"/>
    <property type="match status" value="1"/>
</dbReference>
<dbReference type="PROSITE" id="PS50975">
    <property type="entry name" value="ATP_GRASP"/>
    <property type="match status" value="1"/>
</dbReference>
<evidence type="ECO:0000259" key="11">
    <source>
        <dbReference type="PROSITE" id="PS50975"/>
    </source>
</evidence>
<dbReference type="Proteomes" id="UP000070544">
    <property type="component" value="Unassembled WGS sequence"/>
</dbReference>
<dbReference type="PANTHER" id="PTHR18866:SF33">
    <property type="entry name" value="METHYLCROTONOYL-COA CARBOXYLASE SUBUNIT ALPHA, MITOCHONDRIAL-RELATED"/>
    <property type="match status" value="1"/>
</dbReference>
<keyword evidence="3" id="KW-0436">Ligase</keyword>
<evidence type="ECO:0000256" key="7">
    <source>
        <dbReference type="ARBA" id="ARBA00023128"/>
    </source>
</evidence>
<evidence type="ECO:0000256" key="9">
    <source>
        <dbReference type="PROSITE-ProRule" id="PRU00409"/>
    </source>
</evidence>
<dbReference type="SUPFAM" id="SSF51246">
    <property type="entry name" value="Rudiment single hybrid motif"/>
    <property type="match status" value="1"/>
</dbReference>
<dbReference type="Pfam" id="PF00289">
    <property type="entry name" value="Biotin_carb_N"/>
    <property type="match status" value="1"/>
</dbReference>
<dbReference type="InterPro" id="IPR005479">
    <property type="entry name" value="CPAse_ATP-bd"/>
</dbReference>
<evidence type="ECO:0000259" key="10">
    <source>
        <dbReference type="PROSITE" id="PS50968"/>
    </source>
</evidence>
<dbReference type="InterPro" id="IPR001882">
    <property type="entry name" value="Biotin_BS"/>
</dbReference>
<dbReference type="Gene3D" id="2.40.50.100">
    <property type="match status" value="1"/>
</dbReference>
<evidence type="ECO:0000256" key="5">
    <source>
        <dbReference type="ARBA" id="ARBA00022840"/>
    </source>
</evidence>
<dbReference type="Gene3D" id="3.30.700.40">
    <property type="match status" value="1"/>
</dbReference>
<dbReference type="OrthoDB" id="196847at2759"/>
<evidence type="ECO:0000313" key="14">
    <source>
        <dbReference type="Proteomes" id="UP000070544"/>
    </source>
</evidence>
<proteinExistence type="predicted"/>
<dbReference type="PROSITE" id="PS50968">
    <property type="entry name" value="BIOTINYL_LIPOYL"/>
    <property type="match status" value="1"/>
</dbReference>
<dbReference type="Pfam" id="PF00364">
    <property type="entry name" value="Biotin_lipoyl"/>
    <property type="match status" value="1"/>
</dbReference>
<dbReference type="GO" id="GO:0046872">
    <property type="term" value="F:metal ion binding"/>
    <property type="evidence" value="ECO:0007669"/>
    <property type="project" value="InterPro"/>
</dbReference>
<dbReference type="Gene3D" id="3.30.470.20">
    <property type="entry name" value="ATP-grasp fold, B domain"/>
    <property type="match status" value="1"/>
</dbReference>
<dbReference type="SUPFAM" id="SSF56059">
    <property type="entry name" value="Glutathione synthetase ATP-binding domain-like"/>
    <property type="match status" value="1"/>
</dbReference>
<name>A0A139AM05_GONPJ</name>
<feature type="domain" description="ATP-grasp" evidence="11">
    <location>
        <begin position="273"/>
        <end position="479"/>
    </location>
</feature>
<evidence type="ECO:0000256" key="6">
    <source>
        <dbReference type="ARBA" id="ARBA00022946"/>
    </source>
</evidence>
<evidence type="ECO:0000313" key="13">
    <source>
        <dbReference type="EMBL" id="KXS17728.1"/>
    </source>
</evidence>
<organism evidence="13 14">
    <name type="scientific">Gonapodya prolifera (strain JEL478)</name>
    <name type="common">Monoblepharis prolifera</name>
    <dbReference type="NCBI Taxonomy" id="1344416"/>
    <lineage>
        <taxon>Eukaryota</taxon>
        <taxon>Fungi</taxon>
        <taxon>Fungi incertae sedis</taxon>
        <taxon>Chytridiomycota</taxon>
        <taxon>Chytridiomycota incertae sedis</taxon>
        <taxon>Monoblepharidomycetes</taxon>
        <taxon>Monoblepharidales</taxon>
        <taxon>Gonapodyaceae</taxon>
        <taxon>Gonapodya</taxon>
    </lineage>
</organism>
<feature type="domain" description="Lipoyl-binding" evidence="10">
    <location>
        <begin position="789"/>
        <end position="865"/>
    </location>
</feature>
<dbReference type="EMBL" id="KQ965745">
    <property type="protein sequence ID" value="KXS17728.1"/>
    <property type="molecule type" value="Genomic_DNA"/>
</dbReference>
<keyword evidence="14" id="KW-1185">Reference proteome</keyword>
<dbReference type="FunFam" id="3.30.1490.20:FF:000003">
    <property type="entry name" value="acetyl-CoA carboxylase isoform X1"/>
    <property type="match status" value="1"/>
</dbReference>
<sequence length="874" mass="94529">MATVAPACCRKLHTPFEGVSHAATLRSSRKKAHTLCCTIPHMSFPSLSRVVVASRSLQSLSSSANHSLSAAIDSIAAPSASQSSISVSPLGAHAIRLASARIGISQSSLNASQSIRQNHAKASSNVTRVTQVRAFSVAPSVRATASAEANRKPLFTKILIANRGEIACRVIRTCRKLGIRTVAVYSEADRDAMHVKLADEAYLIGPAPSSESYLKADKIISVCKQSGAQAIHPGYGFLSENADFADAIAKSGLVFIGPPSSAIRDMGSKSASKYLMEAANVPVVPGYHGDNQDPDHLLSSARSIGFPVIIKAVKGGGGKGMRIVESEGEFGSQLESARREAERSFGDGRVLVEKYLKRPRHVELQVFADSHGNVVHLFERDCSVQRRHQKIIEEAPAPDLPPALRSRMGSSAVAAARAVGYRGAGTVEFILDADSIQSEREEDWKYYFMEMNTRLQVEHPVTEMVTGTDLVEWQLEVASGNRLPLLQEDIKPNGHAFETRIYAEDPDNNFYPSPGPLFHLKFPEPTQFLRVETGVQQGDSVGVFYDPMIAKLVTWGRDRPEALRRMEDALRETRIVGPGTNVEFLRRLCRNQGFIDVDLDTGFIAARKGELLPPPSDLPEPEHVVAAAIGQLAAEGALPEKDHQDPWKAYAGFGVNYSGSRRLDMGWGPEVGKVGRRKVFVEVHFLEGGKEEFSVKIFDGSAAEPFATIPRVTIMSRSSSTTAISSSVSATTTQMSLDVQPSDPALPSRILTCSAVIIPVGESDGSASVFVNGDSYQFSLPVPEHMGKSHKMEAAGSVKAPMPCRIISIGVKEGDKVQKGTSLVVLEAMKMEHVIRAPHDGIVKSINYKVGDQVPEGRHLLVLEEEGGAKAEQH</sequence>
<dbReference type="OMA" id="IEGDAWP"/>
<dbReference type="Pfam" id="PF02786">
    <property type="entry name" value="CPSase_L_D2"/>
    <property type="match status" value="1"/>
</dbReference>
<dbReference type="InterPro" id="IPR005481">
    <property type="entry name" value="BC-like_N"/>
</dbReference>
<dbReference type="InterPro" id="IPR011764">
    <property type="entry name" value="Biotin_carboxylation_dom"/>
</dbReference>
<comment type="cofactor">
    <cofactor evidence="1">
        <name>biotin</name>
        <dbReference type="ChEBI" id="CHEBI:57586"/>
    </cofactor>
</comment>
<gene>
    <name evidence="13" type="ORF">M427DRAFT_54326</name>
</gene>
<dbReference type="PROSITE" id="PS00188">
    <property type="entry name" value="BIOTIN"/>
    <property type="match status" value="1"/>
</dbReference>
<dbReference type="PROSITE" id="PS00867">
    <property type="entry name" value="CPSASE_2"/>
    <property type="match status" value="1"/>
</dbReference>
<dbReference type="GO" id="GO:0005759">
    <property type="term" value="C:mitochondrial matrix"/>
    <property type="evidence" value="ECO:0007669"/>
    <property type="project" value="UniProtKB-SubCell"/>
</dbReference>
<dbReference type="InterPro" id="IPR050856">
    <property type="entry name" value="Biotin_carboxylase_complex"/>
</dbReference>
<dbReference type="SUPFAM" id="SSF52440">
    <property type="entry name" value="PreATP-grasp domain"/>
    <property type="match status" value="1"/>
</dbReference>
<keyword evidence="7" id="KW-0496">Mitochondrion</keyword>
<dbReference type="InterPro" id="IPR011761">
    <property type="entry name" value="ATP-grasp"/>
</dbReference>
<evidence type="ECO:0000256" key="8">
    <source>
        <dbReference type="ARBA" id="ARBA00023267"/>
    </source>
</evidence>
<dbReference type="InterPro" id="IPR016185">
    <property type="entry name" value="PreATP-grasp_dom_sf"/>
</dbReference>
<dbReference type="FunFam" id="3.40.50.20:FF:000010">
    <property type="entry name" value="Propionyl-CoA carboxylase subunit alpha"/>
    <property type="match status" value="1"/>
</dbReference>
<protein>
    <submittedName>
        <fullName evidence="13">Uncharacterized protein</fullName>
    </submittedName>
</protein>
<comment type="subcellular location">
    <subcellularLocation>
        <location evidence="2">Mitochondrion matrix</location>
    </subcellularLocation>
</comment>
<keyword evidence="5 9" id="KW-0067">ATP-binding</keyword>
<dbReference type="PANTHER" id="PTHR18866">
    <property type="entry name" value="CARBOXYLASE:PYRUVATE/ACETYL-COA/PROPIONYL-COA CARBOXYLASE"/>
    <property type="match status" value="1"/>
</dbReference>